<comment type="catalytic activity">
    <reaction evidence="7">
        <text>aldehydo-D-galacturonate = keto-D-tagaturonate</text>
        <dbReference type="Rhea" id="RHEA:27702"/>
        <dbReference type="ChEBI" id="CHEBI:12952"/>
        <dbReference type="ChEBI" id="CHEBI:17886"/>
    </reaction>
</comment>
<dbReference type="Proteomes" id="UP001161325">
    <property type="component" value="Unassembled WGS sequence"/>
</dbReference>
<comment type="similarity">
    <text evidence="3 7">Belongs to the metallo-dependent hydrolases superfamily. Uronate isomerase family.</text>
</comment>
<dbReference type="EMBL" id="BRXS01000001">
    <property type="protein sequence ID" value="GLC23747.1"/>
    <property type="molecule type" value="Genomic_DNA"/>
</dbReference>
<dbReference type="SUPFAM" id="SSF51556">
    <property type="entry name" value="Metallo-dependent hydrolases"/>
    <property type="match status" value="1"/>
</dbReference>
<accession>A0AA37Q4R3</accession>
<reference evidence="9" key="1">
    <citation type="submission" date="2022-08" db="EMBL/GenBank/DDBJ databases">
        <title>Draft genome sequencing of Roseisolibacter agri AW1220.</title>
        <authorList>
            <person name="Tobiishi Y."/>
            <person name="Tonouchi A."/>
        </authorList>
    </citation>
    <scope>NUCLEOTIDE SEQUENCE</scope>
    <source>
        <strain evidence="9">AW1220</strain>
    </source>
</reference>
<evidence type="ECO:0000256" key="8">
    <source>
        <dbReference type="SAM" id="MobiDB-lite"/>
    </source>
</evidence>
<gene>
    <name evidence="7 9" type="primary">uxaC</name>
    <name evidence="9" type="ORF">rosag_02600</name>
</gene>
<comment type="caution">
    <text evidence="9">The sequence shown here is derived from an EMBL/GenBank/DDBJ whole genome shotgun (WGS) entry which is preliminary data.</text>
</comment>
<dbReference type="EC" id="5.3.1.12" evidence="4 7"/>
<proteinExistence type="inferred from homology"/>
<feature type="compositionally biased region" description="Low complexity" evidence="8">
    <location>
        <begin position="10"/>
        <end position="21"/>
    </location>
</feature>
<evidence type="ECO:0000256" key="5">
    <source>
        <dbReference type="ARBA" id="ARBA00020555"/>
    </source>
</evidence>
<comment type="catalytic activity">
    <reaction evidence="1 7">
        <text>D-glucuronate = D-fructuronate</text>
        <dbReference type="Rhea" id="RHEA:13049"/>
        <dbReference type="ChEBI" id="CHEBI:58720"/>
        <dbReference type="ChEBI" id="CHEBI:59863"/>
        <dbReference type="EC" id="5.3.1.12"/>
    </reaction>
</comment>
<keyword evidence="6 7" id="KW-0413">Isomerase</keyword>
<dbReference type="Gene3D" id="1.10.2020.10">
    <property type="entry name" value="uronate isomerase, domain 2, chain A"/>
    <property type="match status" value="1"/>
</dbReference>
<protein>
    <recommendedName>
        <fullName evidence="5 7">Uronate isomerase</fullName>
        <ecNumber evidence="4 7">5.3.1.12</ecNumber>
    </recommendedName>
    <alternativeName>
        <fullName evidence="7">Glucuronate isomerase</fullName>
    </alternativeName>
    <alternativeName>
        <fullName evidence="7">Uronic isomerase</fullName>
    </alternativeName>
</protein>
<dbReference type="PANTHER" id="PTHR30068:SF4">
    <property type="entry name" value="URONATE ISOMERASE"/>
    <property type="match status" value="1"/>
</dbReference>
<feature type="region of interest" description="Disordered" evidence="8">
    <location>
        <begin position="1"/>
        <end position="21"/>
    </location>
</feature>
<dbReference type="PANTHER" id="PTHR30068">
    <property type="entry name" value="URONATE ISOMERASE"/>
    <property type="match status" value="1"/>
</dbReference>
<name>A0AA37Q4R3_9BACT</name>
<evidence type="ECO:0000256" key="2">
    <source>
        <dbReference type="ARBA" id="ARBA00004892"/>
    </source>
</evidence>
<dbReference type="Gene3D" id="3.20.20.140">
    <property type="entry name" value="Metal-dependent hydrolases"/>
    <property type="match status" value="1"/>
</dbReference>
<evidence type="ECO:0000256" key="6">
    <source>
        <dbReference type="ARBA" id="ARBA00023235"/>
    </source>
</evidence>
<evidence type="ECO:0000256" key="1">
    <source>
        <dbReference type="ARBA" id="ARBA00001165"/>
    </source>
</evidence>
<dbReference type="Pfam" id="PF02614">
    <property type="entry name" value="UxaC"/>
    <property type="match status" value="1"/>
</dbReference>
<dbReference type="GO" id="GO:0008880">
    <property type="term" value="F:glucuronate isomerase activity"/>
    <property type="evidence" value="ECO:0007669"/>
    <property type="project" value="UniProtKB-UniRule"/>
</dbReference>
<dbReference type="HAMAP" id="MF_00675">
    <property type="entry name" value="UxaC"/>
    <property type="match status" value="1"/>
</dbReference>
<keyword evidence="10" id="KW-1185">Reference proteome</keyword>
<organism evidence="9 10">
    <name type="scientific">Roseisolibacter agri</name>
    <dbReference type="NCBI Taxonomy" id="2014610"/>
    <lineage>
        <taxon>Bacteria</taxon>
        <taxon>Pseudomonadati</taxon>
        <taxon>Gemmatimonadota</taxon>
        <taxon>Gemmatimonadia</taxon>
        <taxon>Gemmatimonadales</taxon>
        <taxon>Gemmatimonadaceae</taxon>
        <taxon>Roseisolibacter</taxon>
    </lineage>
</organism>
<sequence length="495" mass="55390">MSAPARDVLASSAPAASRSGAGEPLVLHEDRFFSAEPTQRRIARALYEETRGLPLVCPHGHVEPALLAENAPFPEPTALLLIPDHYIFRMLYSQGVPLEDLGIPTRDGTPVEGDPRRIWQRFAEHWHLFRGTPTRAWLDHELHEVFGVRTKLSGDTAQAIYDEIAERLQSPEYRPRALFERFNIELLATTDAASDSLEHHRTIRESGWKGRVIPTFRPDAVLRIAAPTWRDALAAFERVHGAPIGDQAAFVDALATRRAFFKAMGATATDHAVVEPYTAALRPEEADALFQRARAGEATPADQRRYEAHMLLEMARLSTEDGLVMQLHPGAFRDHNGVVAARFGADKGADIPVATEYTRNLQALLETYGNDPRFTMVLFTLDESTYARELAPLAGHYPALRLGPAWWFHDSLEGMTRYRERVTETAGIYNTAGFNDDTRAFCSIPARHDLSRRVDANWLAGLVARHVIDMDDARPMARALAYDLVRRTYKLDADA</sequence>
<dbReference type="NCBIfam" id="NF002794">
    <property type="entry name" value="PRK02925.1"/>
    <property type="match status" value="1"/>
</dbReference>
<comment type="pathway">
    <text evidence="2 7">Carbohydrate metabolism; pentose and glucuronate interconversion.</text>
</comment>
<dbReference type="InterPro" id="IPR003766">
    <property type="entry name" value="Uronate_isomerase"/>
</dbReference>
<dbReference type="GO" id="GO:0019698">
    <property type="term" value="P:D-galacturonate catabolic process"/>
    <property type="evidence" value="ECO:0007669"/>
    <property type="project" value="TreeGrafter"/>
</dbReference>
<dbReference type="GO" id="GO:0042840">
    <property type="term" value="P:D-glucuronate catabolic process"/>
    <property type="evidence" value="ECO:0007669"/>
    <property type="project" value="TreeGrafter"/>
</dbReference>
<evidence type="ECO:0000256" key="4">
    <source>
        <dbReference type="ARBA" id="ARBA00012546"/>
    </source>
</evidence>
<dbReference type="InterPro" id="IPR032466">
    <property type="entry name" value="Metal_Hydrolase"/>
</dbReference>
<evidence type="ECO:0000256" key="3">
    <source>
        <dbReference type="ARBA" id="ARBA00008397"/>
    </source>
</evidence>
<dbReference type="AlphaFoldDB" id="A0AA37Q4R3"/>
<evidence type="ECO:0000313" key="9">
    <source>
        <dbReference type="EMBL" id="GLC23747.1"/>
    </source>
</evidence>
<evidence type="ECO:0000313" key="10">
    <source>
        <dbReference type="Proteomes" id="UP001161325"/>
    </source>
</evidence>
<evidence type="ECO:0000256" key="7">
    <source>
        <dbReference type="HAMAP-Rule" id="MF_00675"/>
    </source>
</evidence>